<keyword evidence="4" id="KW-1185">Reference proteome</keyword>
<accession>A0A9N9K2E6</accession>
<organism evidence="3 4">
    <name type="scientific">Dentiscutata erythropus</name>
    <dbReference type="NCBI Taxonomy" id="1348616"/>
    <lineage>
        <taxon>Eukaryota</taxon>
        <taxon>Fungi</taxon>
        <taxon>Fungi incertae sedis</taxon>
        <taxon>Mucoromycota</taxon>
        <taxon>Glomeromycotina</taxon>
        <taxon>Glomeromycetes</taxon>
        <taxon>Diversisporales</taxon>
        <taxon>Gigasporaceae</taxon>
        <taxon>Dentiscutata</taxon>
    </lineage>
</organism>
<evidence type="ECO:0000313" key="4">
    <source>
        <dbReference type="Proteomes" id="UP000789405"/>
    </source>
</evidence>
<dbReference type="OrthoDB" id="2491867at2759"/>
<feature type="coiled-coil region" evidence="1">
    <location>
        <begin position="7"/>
        <end position="56"/>
    </location>
</feature>
<evidence type="ECO:0000256" key="1">
    <source>
        <dbReference type="SAM" id="Coils"/>
    </source>
</evidence>
<gene>
    <name evidence="3" type="ORF">DERYTH_LOCUS24295</name>
</gene>
<reference evidence="3" key="1">
    <citation type="submission" date="2021-06" db="EMBL/GenBank/DDBJ databases">
        <authorList>
            <person name="Kallberg Y."/>
            <person name="Tangrot J."/>
            <person name="Rosling A."/>
        </authorList>
    </citation>
    <scope>NUCLEOTIDE SEQUENCE</scope>
    <source>
        <strain evidence="3">MA453B</strain>
    </source>
</reference>
<dbReference type="EMBL" id="CAJVPY010040198">
    <property type="protein sequence ID" value="CAG8805528.1"/>
    <property type="molecule type" value="Genomic_DNA"/>
</dbReference>
<dbReference type="AlphaFoldDB" id="A0A9N9K2E6"/>
<proteinExistence type="predicted"/>
<protein>
    <submittedName>
        <fullName evidence="3">11851_t:CDS:1</fullName>
    </submittedName>
</protein>
<name>A0A9N9K2E6_9GLOM</name>
<feature type="region of interest" description="Disordered" evidence="2">
    <location>
        <begin position="89"/>
        <end position="109"/>
    </location>
</feature>
<evidence type="ECO:0000313" key="3">
    <source>
        <dbReference type="EMBL" id="CAG8805528.1"/>
    </source>
</evidence>
<sequence length="131" mass="15971">MKRFIEQDVHEQEIKKLKLEFENTYQQIKKEAIKVINKMKKEIKEKDKIIDELVELYMAINDFTSETYNFVESKEELVENTIQEEKEINVEKLDENNNKETIENEEPKDLSKYNYVYHETFGEKSENELYY</sequence>
<evidence type="ECO:0000256" key="2">
    <source>
        <dbReference type="SAM" id="MobiDB-lite"/>
    </source>
</evidence>
<dbReference type="Proteomes" id="UP000789405">
    <property type="component" value="Unassembled WGS sequence"/>
</dbReference>
<keyword evidence="1" id="KW-0175">Coiled coil</keyword>
<comment type="caution">
    <text evidence="3">The sequence shown here is derived from an EMBL/GenBank/DDBJ whole genome shotgun (WGS) entry which is preliminary data.</text>
</comment>